<name>A0A371X0R3_9HYPH</name>
<comment type="caution">
    <text evidence="2">The sequence shown here is derived from an EMBL/GenBank/DDBJ whole genome shotgun (WGS) entry which is preliminary data.</text>
</comment>
<reference evidence="2 3" key="1">
    <citation type="submission" date="2018-08" db="EMBL/GenBank/DDBJ databases">
        <title>Fulvimarina sp. 85, whole genome shotgun sequence.</title>
        <authorList>
            <person name="Tuo L."/>
        </authorList>
    </citation>
    <scope>NUCLEOTIDE SEQUENCE [LARGE SCALE GENOMIC DNA]</scope>
    <source>
        <strain evidence="2 3">85</strain>
    </source>
</reference>
<proteinExistence type="predicted"/>
<evidence type="ECO:0000313" key="2">
    <source>
        <dbReference type="EMBL" id="RFC62823.1"/>
    </source>
</evidence>
<accession>A0A371X0R3</accession>
<dbReference type="InterPro" id="IPR000182">
    <property type="entry name" value="GNAT_dom"/>
</dbReference>
<dbReference type="Pfam" id="PF13302">
    <property type="entry name" value="Acetyltransf_3"/>
    <property type="match status" value="1"/>
</dbReference>
<dbReference type="Proteomes" id="UP000264310">
    <property type="component" value="Unassembled WGS sequence"/>
</dbReference>
<dbReference type="InterPro" id="IPR051908">
    <property type="entry name" value="Ribosomal_N-acetyltransferase"/>
</dbReference>
<dbReference type="PANTHER" id="PTHR43441">
    <property type="entry name" value="RIBOSOMAL-PROTEIN-SERINE ACETYLTRANSFERASE"/>
    <property type="match status" value="1"/>
</dbReference>
<dbReference type="GO" id="GO:0008999">
    <property type="term" value="F:protein-N-terminal-alanine acetyltransferase activity"/>
    <property type="evidence" value="ECO:0007669"/>
    <property type="project" value="TreeGrafter"/>
</dbReference>
<dbReference type="GO" id="GO:0005737">
    <property type="term" value="C:cytoplasm"/>
    <property type="evidence" value="ECO:0007669"/>
    <property type="project" value="TreeGrafter"/>
</dbReference>
<feature type="domain" description="N-acetyltransferase" evidence="1">
    <location>
        <begin position="31"/>
        <end position="199"/>
    </location>
</feature>
<gene>
    <name evidence="2" type="ORF">DYI37_12720</name>
</gene>
<keyword evidence="2" id="KW-0808">Transferase</keyword>
<dbReference type="SUPFAM" id="SSF55729">
    <property type="entry name" value="Acyl-CoA N-acyltransferases (Nat)"/>
    <property type="match status" value="1"/>
</dbReference>
<evidence type="ECO:0000259" key="1">
    <source>
        <dbReference type="PROSITE" id="PS51186"/>
    </source>
</evidence>
<organism evidence="2 3">
    <name type="scientific">Fulvimarina endophytica</name>
    <dbReference type="NCBI Taxonomy" id="2293836"/>
    <lineage>
        <taxon>Bacteria</taxon>
        <taxon>Pseudomonadati</taxon>
        <taxon>Pseudomonadota</taxon>
        <taxon>Alphaproteobacteria</taxon>
        <taxon>Hyphomicrobiales</taxon>
        <taxon>Aurantimonadaceae</taxon>
        <taxon>Fulvimarina</taxon>
    </lineage>
</organism>
<sequence length="237" mass="27038">MTKQTRGGGKPLSTYEPRAFPGTDTLEGRFTIVEPITDETRFGELWEAFSKDREGAIWRWLFNGPFETRDAFEASARDLYLREGHRFYAVISKASGKAVGVLALFRADLKNGVIEIGHVCFGPDLQRTRASTEAFYLTMKLVLETLGYRRLEWKCNDLNLPSKRAAERLGFSYEGLFRQHMIAKGENRDTAWYSVLDHEWPRLDAAFGVWLAEENFERDGTQRKALGTLTHSETGSL</sequence>
<dbReference type="AlphaFoldDB" id="A0A371X0R3"/>
<protein>
    <submittedName>
        <fullName evidence="2">N-acetyltransferase</fullName>
    </submittedName>
</protein>
<dbReference type="Gene3D" id="3.40.630.30">
    <property type="match status" value="1"/>
</dbReference>
<dbReference type="FunFam" id="3.40.630.30:FF:000047">
    <property type="entry name" value="Acetyltransferase, GNAT family"/>
    <property type="match status" value="1"/>
</dbReference>
<dbReference type="OrthoDB" id="5295305at2"/>
<dbReference type="RefSeq" id="WP_116683639.1">
    <property type="nucleotide sequence ID" value="NZ_QURL01000005.1"/>
</dbReference>
<dbReference type="InterPro" id="IPR016181">
    <property type="entry name" value="Acyl_CoA_acyltransferase"/>
</dbReference>
<dbReference type="EMBL" id="QURL01000005">
    <property type="protein sequence ID" value="RFC62823.1"/>
    <property type="molecule type" value="Genomic_DNA"/>
</dbReference>
<evidence type="ECO:0000313" key="3">
    <source>
        <dbReference type="Proteomes" id="UP000264310"/>
    </source>
</evidence>
<keyword evidence="3" id="KW-1185">Reference proteome</keyword>
<dbReference type="PROSITE" id="PS51186">
    <property type="entry name" value="GNAT"/>
    <property type="match status" value="1"/>
</dbReference>
<dbReference type="GO" id="GO:1990189">
    <property type="term" value="F:protein N-terminal-serine acetyltransferase activity"/>
    <property type="evidence" value="ECO:0007669"/>
    <property type="project" value="TreeGrafter"/>
</dbReference>
<dbReference type="PANTHER" id="PTHR43441:SF2">
    <property type="entry name" value="FAMILY ACETYLTRANSFERASE, PUTATIVE (AFU_ORTHOLOGUE AFUA_7G00850)-RELATED"/>
    <property type="match status" value="1"/>
</dbReference>